<dbReference type="EMBL" id="PIOC01000019">
    <property type="protein sequence ID" value="RDW17606.1"/>
    <property type="molecule type" value="Genomic_DNA"/>
</dbReference>
<dbReference type="Proteomes" id="UP000257143">
    <property type="component" value="Unassembled WGS sequence"/>
</dbReference>
<dbReference type="InterPro" id="IPR007499">
    <property type="entry name" value="ERF_bacteria_virus"/>
</dbReference>
<keyword evidence="2" id="KW-1185">Reference proteome</keyword>
<dbReference type="OrthoDB" id="149299at2"/>
<dbReference type="AlphaFoldDB" id="A0A3D8PNC7"/>
<reference evidence="2" key="1">
    <citation type="submission" date="2017-11" db="EMBL/GenBank/DDBJ databases">
        <authorList>
            <person name="Zhu W."/>
        </authorList>
    </citation>
    <scope>NUCLEOTIDE SEQUENCE [LARGE SCALE GENOMIC DNA]</scope>
    <source>
        <strain evidence="2">CAU 1183</strain>
    </source>
</reference>
<name>A0A3D8PNC7_9BACI</name>
<dbReference type="Pfam" id="PF04404">
    <property type="entry name" value="ERF"/>
    <property type="match status" value="1"/>
</dbReference>
<accession>A0A3D8PNC7</accession>
<organism evidence="1 2">
    <name type="scientific">Oceanobacillus arenosus</name>
    <dbReference type="NCBI Taxonomy" id="1229153"/>
    <lineage>
        <taxon>Bacteria</taxon>
        <taxon>Bacillati</taxon>
        <taxon>Bacillota</taxon>
        <taxon>Bacilli</taxon>
        <taxon>Bacillales</taxon>
        <taxon>Bacillaceae</taxon>
        <taxon>Oceanobacillus</taxon>
    </lineage>
</organism>
<evidence type="ECO:0000313" key="1">
    <source>
        <dbReference type="EMBL" id="RDW17606.1"/>
    </source>
</evidence>
<sequence>MKTSESITKISAALAKAWGDINNPKHNKNVKVKTKNGGQYTFDYTDLGGIFDEVKPAFKENGITIIQGAYTEDVNGKTILYVDTMFLHSSGEWIKSNPLKMTASQSIQDMGGQITYLKRYSLSAMLGVATEKDDDANGSLGNDFQENGPPPEGAITPQQVGMIKSKSHQYAKARNQTLDKVYEVLNITDITQLTEEQAQTIIKQLEMWLDGIKKEQGAV</sequence>
<dbReference type="RefSeq" id="WP_115773854.1">
    <property type="nucleotide sequence ID" value="NZ_PIOC01000019.1"/>
</dbReference>
<proteinExistence type="predicted"/>
<comment type="caution">
    <text evidence="1">The sequence shown here is derived from an EMBL/GenBank/DDBJ whole genome shotgun (WGS) entry which is preliminary data.</text>
</comment>
<protein>
    <submittedName>
        <fullName evidence="1">Uncharacterized protein</fullName>
    </submittedName>
</protein>
<gene>
    <name evidence="1" type="ORF">CWR48_13900</name>
</gene>
<evidence type="ECO:0000313" key="2">
    <source>
        <dbReference type="Proteomes" id="UP000257143"/>
    </source>
</evidence>